<feature type="transmembrane region" description="Helical" evidence="1">
    <location>
        <begin position="255"/>
        <end position="273"/>
    </location>
</feature>
<keyword evidence="1" id="KW-1133">Transmembrane helix</keyword>
<name>A0A7G9Z9J9_9EURY</name>
<dbReference type="EMBL" id="MT631673">
    <property type="protein sequence ID" value="QNO56933.1"/>
    <property type="molecule type" value="Genomic_DNA"/>
</dbReference>
<sequence length="317" mass="34876">MFYYLTLYARLMIFMFLGIFIANAAMELGLLRYISKPLEPLTKAAKLPHDAAIIPAIFLFNATAAHATLASLLNNKQVNEKEAVTTVLISSATMRMRILLQYYLPIAVPALGFTLAAKYIAFSFIGAIVTMTIGFCYGRLSINHVEQVNAGFEDKSSTGEEIKKSKKEAIKKSFADALNLMKKISLRLGITLIVLMLLMHFGAFEALGEHIAPALHPVGLSPQSIIVISTQIASPTAGMVMAGEMFRNDLFTSKEVLLTLFIGLLLFVSIMDFPKNVFPIFTSIYGIKFATKLASIELAVFIGTTVFIITTIYFVMT</sequence>
<proteinExistence type="predicted"/>
<gene>
    <name evidence="2" type="ORF">KMABBJJO_00012</name>
</gene>
<keyword evidence="1" id="KW-0812">Transmembrane</keyword>
<feature type="transmembrane region" description="Helical" evidence="1">
    <location>
        <begin position="224"/>
        <end position="243"/>
    </location>
</feature>
<protein>
    <recommendedName>
        <fullName evidence="3">Nucleoside transporter/FeoB GTPase Gate domain-containing protein</fullName>
    </recommendedName>
</protein>
<keyword evidence="1" id="KW-0472">Membrane</keyword>
<organism evidence="2">
    <name type="scientific">Candidatus Methanophaga sp. ANME-1 ERB7</name>
    <dbReference type="NCBI Taxonomy" id="2759913"/>
    <lineage>
        <taxon>Archaea</taxon>
        <taxon>Methanobacteriati</taxon>
        <taxon>Methanobacteriota</taxon>
        <taxon>Stenosarchaea group</taxon>
        <taxon>Methanomicrobia</taxon>
        <taxon>Candidatus Methanophagales</taxon>
        <taxon>Candidatus Methanophagaceae</taxon>
        <taxon>Candidatus Methanophaga</taxon>
    </lineage>
</organism>
<feature type="transmembrane region" description="Helical" evidence="1">
    <location>
        <begin position="293"/>
        <end position="316"/>
    </location>
</feature>
<feature type="transmembrane region" description="Helical" evidence="1">
    <location>
        <begin position="51"/>
        <end position="72"/>
    </location>
</feature>
<accession>A0A7G9Z9J9</accession>
<dbReference type="InterPro" id="IPR038880">
    <property type="entry name" value="MJ0871-like"/>
</dbReference>
<feature type="transmembrane region" description="Helical" evidence="1">
    <location>
        <begin position="184"/>
        <end position="204"/>
    </location>
</feature>
<reference evidence="2" key="1">
    <citation type="submission" date="2020-06" db="EMBL/GenBank/DDBJ databases">
        <title>Unique genomic features of the anaerobic methanotrophic archaea.</title>
        <authorList>
            <person name="Chadwick G.L."/>
            <person name="Skennerton C.T."/>
            <person name="Laso-Perez R."/>
            <person name="Leu A.O."/>
            <person name="Speth D.R."/>
            <person name="Yu H."/>
            <person name="Morgan-Lang C."/>
            <person name="Hatzenpichler R."/>
            <person name="Goudeau D."/>
            <person name="Malmstrom R."/>
            <person name="Brazelton W.J."/>
            <person name="Woyke T."/>
            <person name="Hallam S.J."/>
            <person name="Tyson G.W."/>
            <person name="Wegener G."/>
            <person name="Boetius A."/>
            <person name="Orphan V."/>
        </authorList>
    </citation>
    <scope>NUCLEOTIDE SEQUENCE</scope>
</reference>
<dbReference type="PANTHER" id="PTHR38139:SF1">
    <property type="entry name" value="NUCLEOSIDE TRANSPORTER_FEOB GTPASE GATE DOMAIN-CONTAINING PROTEIN"/>
    <property type="match status" value="1"/>
</dbReference>
<evidence type="ECO:0000313" key="2">
    <source>
        <dbReference type="EMBL" id="QNO56933.1"/>
    </source>
</evidence>
<dbReference type="AlphaFoldDB" id="A0A7G9Z9J9"/>
<feature type="transmembrane region" description="Helical" evidence="1">
    <location>
        <begin position="116"/>
        <end position="137"/>
    </location>
</feature>
<feature type="transmembrane region" description="Helical" evidence="1">
    <location>
        <begin position="7"/>
        <end position="31"/>
    </location>
</feature>
<evidence type="ECO:0008006" key="3">
    <source>
        <dbReference type="Google" id="ProtNLM"/>
    </source>
</evidence>
<evidence type="ECO:0000256" key="1">
    <source>
        <dbReference type="SAM" id="Phobius"/>
    </source>
</evidence>
<dbReference type="PANTHER" id="PTHR38139">
    <property type="entry name" value="GATE DOMAIN-CONTAINING PROTEIN"/>
    <property type="match status" value="1"/>
</dbReference>